<name>A0A1J5PAW9_9ZZZZ</name>
<gene>
    <name evidence="2" type="ORF">GALL_499520</name>
</gene>
<reference evidence="2" key="1">
    <citation type="submission" date="2016-10" db="EMBL/GenBank/DDBJ databases">
        <title>Sequence of Gallionella enrichment culture.</title>
        <authorList>
            <person name="Poehlein A."/>
            <person name="Muehling M."/>
            <person name="Daniel R."/>
        </authorList>
    </citation>
    <scope>NUCLEOTIDE SEQUENCE</scope>
</reference>
<accession>A0A1J5PAW9</accession>
<dbReference type="InterPro" id="IPR028992">
    <property type="entry name" value="Hedgehog/Intein_dom"/>
</dbReference>
<comment type="caution">
    <text evidence="2">The sequence shown here is derived from an EMBL/GenBank/DDBJ whole genome shotgun (WGS) entry which is preliminary data.</text>
</comment>
<dbReference type="Pfam" id="PF13403">
    <property type="entry name" value="Hint_2"/>
    <property type="match status" value="1"/>
</dbReference>
<organism evidence="2">
    <name type="scientific">mine drainage metagenome</name>
    <dbReference type="NCBI Taxonomy" id="410659"/>
    <lineage>
        <taxon>unclassified sequences</taxon>
        <taxon>metagenomes</taxon>
        <taxon>ecological metagenomes</taxon>
    </lineage>
</organism>
<evidence type="ECO:0000313" key="2">
    <source>
        <dbReference type="EMBL" id="OIQ68454.1"/>
    </source>
</evidence>
<protein>
    <recommendedName>
        <fullName evidence="1">Hedgehog/Intein (Hint) domain-containing protein</fullName>
    </recommendedName>
</protein>
<dbReference type="EMBL" id="MLJW01005300">
    <property type="protein sequence ID" value="OIQ68454.1"/>
    <property type="molecule type" value="Genomic_DNA"/>
</dbReference>
<dbReference type="AlphaFoldDB" id="A0A1J5PAW9"/>
<feature type="domain" description="Hedgehog/Intein (Hint)" evidence="1">
    <location>
        <begin position="1"/>
        <end position="72"/>
    </location>
</feature>
<proteinExistence type="predicted"/>
<sequence length="108" mass="12168">MVSQTARIVLSGSEVEYLFGEDEVLVQARHLVNNRTALFETRRSVIDHVSLMFDRHELLDAGGCSVESLYRGRGTIAVHNHSARRELHDYEMITLMGMRDAARNPVAA</sequence>
<evidence type="ECO:0000259" key="1">
    <source>
        <dbReference type="Pfam" id="PF13403"/>
    </source>
</evidence>